<protein>
    <submittedName>
        <fullName evidence="1">Lipocalin</fullName>
    </submittedName>
</protein>
<dbReference type="RefSeq" id="WP_088593391.1">
    <property type="nucleotide sequence ID" value="NZ_CP022022.1"/>
</dbReference>
<dbReference type="AlphaFoldDB" id="A0A1Z4BLQ3"/>
<organism evidence="1 2">
    <name type="scientific">Capnocytophaga endodontalis</name>
    <dbReference type="NCBI Taxonomy" id="2708117"/>
    <lineage>
        <taxon>Bacteria</taxon>
        <taxon>Pseudomonadati</taxon>
        <taxon>Bacteroidota</taxon>
        <taxon>Flavobacteriia</taxon>
        <taxon>Flavobacteriales</taxon>
        <taxon>Flavobacteriaceae</taxon>
        <taxon>Capnocytophaga</taxon>
    </lineage>
</organism>
<dbReference type="Proteomes" id="UP000197007">
    <property type="component" value="Chromosome"/>
</dbReference>
<evidence type="ECO:0000313" key="2">
    <source>
        <dbReference type="Proteomes" id="UP000197007"/>
    </source>
</evidence>
<keyword evidence="2" id="KW-1185">Reference proteome</keyword>
<reference evidence="2" key="1">
    <citation type="submission" date="2017-06" db="EMBL/GenBank/DDBJ databases">
        <title>Complete genome sequence of Capnocytophaga sp. KCOM 1579 (=ChDC OS43) isolated from a human refractory periapical abscess lesion.</title>
        <authorList>
            <person name="Kook J.-K."/>
            <person name="Park S.-N."/>
            <person name="Lim Y.K."/>
            <person name="Roh H."/>
        </authorList>
    </citation>
    <scope>NUCLEOTIDE SEQUENCE [LARGE SCALE GENOMIC DNA]</scope>
    <source>
        <strain evidence="2">ChDC OS43</strain>
    </source>
</reference>
<sequence length="186" mass="20175">MSNLFKSIAFVAILGMALVGCQKEEANIADHPSNEGNSQNANETTVVSEHPSVNSNFIVDSVVGNYKGEINQVKMNGENKGSVSDRTVNITKNGNNKFNLSVDAFKVGRMPAKLTINVKGITLNSDGTFSGSFSNGVNLLLTDYPANIRGKFFKKDNATKVEFTLESSGTYLLFVNFDASVHFDTY</sequence>
<accession>A0A1Z4BLQ3</accession>
<name>A0A1Z4BLQ3_9FLAO</name>
<gene>
    <name evidence="1" type="ORF">CBG49_03465</name>
</gene>
<proteinExistence type="predicted"/>
<dbReference type="KEGG" id="capn:CBG49_03465"/>
<evidence type="ECO:0000313" key="1">
    <source>
        <dbReference type="EMBL" id="ASF42221.1"/>
    </source>
</evidence>
<dbReference type="EMBL" id="CP022022">
    <property type="protein sequence ID" value="ASF42221.1"/>
    <property type="molecule type" value="Genomic_DNA"/>
</dbReference>
<dbReference type="PROSITE" id="PS51257">
    <property type="entry name" value="PROKAR_LIPOPROTEIN"/>
    <property type="match status" value="1"/>
</dbReference>
<dbReference type="Gene3D" id="2.40.128.350">
    <property type="match status" value="1"/>
</dbReference>